<dbReference type="GO" id="GO:0006915">
    <property type="term" value="P:apoptotic process"/>
    <property type="evidence" value="ECO:0007669"/>
    <property type="project" value="InterPro"/>
</dbReference>
<feature type="coiled-coil region" evidence="2">
    <location>
        <begin position="15"/>
        <end position="42"/>
    </location>
</feature>
<dbReference type="SUPFAM" id="SSF56854">
    <property type="entry name" value="Bcl-2 inhibitors of programmed cell death"/>
    <property type="match status" value="1"/>
</dbReference>
<reference evidence="4" key="2">
    <citation type="submission" date="2014-03" db="EMBL/GenBank/DDBJ databases">
        <authorList>
            <person name="Genoscope - CEA"/>
        </authorList>
    </citation>
    <scope>NUCLEOTIDE SEQUENCE</scope>
</reference>
<dbReference type="Gene3D" id="1.10.437.10">
    <property type="entry name" value="Blc2-like"/>
    <property type="match status" value="1"/>
</dbReference>
<evidence type="ECO:0000256" key="1">
    <source>
        <dbReference type="ARBA" id="ARBA00009458"/>
    </source>
</evidence>
<feature type="domain" description="Bcl-2 Bcl-2 homology region 1-3" evidence="3">
    <location>
        <begin position="66"/>
        <end position="158"/>
    </location>
</feature>
<dbReference type="InterPro" id="IPR036834">
    <property type="entry name" value="Bcl-2-like_sf"/>
</dbReference>
<dbReference type="PANTHER" id="PTHR15758:SF2">
    <property type="entry name" value="BCL-2-LIKE PROTEIN 13"/>
    <property type="match status" value="1"/>
</dbReference>
<dbReference type="PANTHER" id="PTHR15758">
    <property type="entry name" value="BCL-2-LIKE PROTEIN 13"/>
    <property type="match status" value="1"/>
</dbReference>
<proteinExistence type="inferred from homology"/>
<dbReference type="STRING" id="8022.A0A060X644"/>
<dbReference type="PaxDb" id="8022-A0A060X644"/>
<name>A0A060X644_ONCMY</name>
<gene>
    <name evidence="4" type="ORF">GSONMT00053722001</name>
</gene>
<dbReference type="GO" id="GO:0042981">
    <property type="term" value="P:regulation of apoptotic process"/>
    <property type="evidence" value="ECO:0007669"/>
    <property type="project" value="InterPro"/>
</dbReference>
<dbReference type="Pfam" id="PF00452">
    <property type="entry name" value="Bcl-2"/>
    <property type="match status" value="1"/>
</dbReference>
<dbReference type="AlphaFoldDB" id="A0A060X644"/>
<dbReference type="EMBL" id="FR904855">
    <property type="protein sequence ID" value="CDQ72774.1"/>
    <property type="molecule type" value="Genomic_DNA"/>
</dbReference>
<keyword evidence="2" id="KW-0175">Coiled coil</keyword>
<dbReference type="GO" id="GO:0005739">
    <property type="term" value="C:mitochondrion"/>
    <property type="evidence" value="ECO:0007669"/>
    <property type="project" value="TreeGrafter"/>
</dbReference>
<evidence type="ECO:0000259" key="3">
    <source>
        <dbReference type="Pfam" id="PF00452"/>
    </source>
</evidence>
<reference evidence="4" key="1">
    <citation type="journal article" date="2014" name="Nat. Commun.">
        <title>The rainbow trout genome provides novel insights into evolution after whole-genome duplication in vertebrates.</title>
        <authorList>
            <person name="Berthelot C."/>
            <person name="Brunet F."/>
            <person name="Chalopin D."/>
            <person name="Juanchich A."/>
            <person name="Bernard M."/>
            <person name="Noel B."/>
            <person name="Bento P."/>
            <person name="Da Silva C."/>
            <person name="Labadie K."/>
            <person name="Alberti A."/>
            <person name="Aury J.M."/>
            <person name="Louis A."/>
            <person name="Dehais P."/>
            <person name="Bardou P."/>
            <person name="Montfort J."/>
            <person name="Klopp C."/>
            <person name="Cabau C."/>
            <person name="Gaspin C."/>
            <person name="Thorgaard G.H."/>
            <person name="Boussaha M."/>
            <person name="Quillet E."/>
            <person name="Guyomard R."/>
            <person name="Galiana D."/>
            <person name="Bobe J."/>
            <person name="Volff J.N."/>
            <person name="Genet C."/>
            <person name="Wincker P."/>
            <person name="Jaillon O."/>
            <person name="Roest Crollius H."/>
            <person name="Guiguen Y."/>
        </authorList>
    </citation>
    <scope>NUCLEOTIDE SEQUENCE [LARGE SCALE GENOMIC DNA]</scope>
</reference>
<dbReference type="InterPro" id="IPR046371">
    <property type="entry name" value="Bcl-2_BH1-3"/>
</dbReference>
<organism evidence="4 5">
    <name type="scientific">Oncorhynchus mykiss</name>
    <name type="common">Rainbow trout</name>
    <name type="synonym">Salmo gairdneri</name>
    <dbReference type="NCBI Taxonomy" id="8022"/>
    <lineage>
        <taxon>Eukaryota</taxon>
        <taxon>Metazoa</taxon>
        <taxon>Chordata</taxon>
        <taxon>Craniata</taxon>
        <taxon>Vertebrata</taxon>
        <taxon>Euteleostomi</taxon>
        <taxon>Actinopterygii</taxon>
        <taxon>Neopterygii</taxon>
        <taxon>Teleostei</taxon>
        <taxon>Protacanthopterygii</taxon>
        <taxon>Salmoniformes</taxon>
        <taxon>Salmonidae</taxon>
        <taxon>Salmoninae</taxon>
        <taxon>Oncorhynchus</taxon>
    </lineage>
</organism>
<comment type="similarity">
    <text evidence="1">Belongs to the Bcl-2 family.</text>
</comment>
<evidence type="ECO:0000256" key="2">
    <source>
        <dbReference type="SAM" id="Coils"/>
    </source>
</evidence>
<evidence type="ECO:0000313" key="5">
    <source>
        <dbReference type="Proteomes" id="UP000193380"/>
    </source>
</evidence>
<evidence type="ECO:0000313" key="4">
    <source>
        <dbReference type="EMBL" id="CDQ72774.1"/>
    </source>
</evidence>
<protein>
    <recommendedName>
        <fullName evidence="3">Bcl-2 Bcl-2 homology region 1-3 domain-containing protein</fullName>
    </recommendedName>
</protein>
<dbReference type="GO" id="GO:0016020">
    <property type="term" value="C:membrane"/>
    <property type="evidence" value="ECO:0007669"/>
    <property type="project" value="TreeGrafter"/>
</dbReference>
<dbReference type="Proteomes" id="UP000193380">
    <property type="component" value="Unassembled WGS sequence"/>
</dbReference>
<dbReference type="InterPro" id="IPR042398">
    <property type="entry name" value="BCL2L13"/>
</dbReference>
<sequence>MLCSLPGDGHYAVDRERNRVMKAQIEEELKQLEDEVSDSFSSTGFDCHTSPVFSPANPESSIEDCLAVLGDRVARDLDTHLASTVHTLLSAPLDYEHFREAAQDISCHTQSGWSKVLVPLVLLQALQGEGQILAHLLPLGVRFLEEAEADYIIQQGGWVSGHWTGDGWYILVGWDRGRTKNEPLINFSYEVQADKCFSLDLLAAVHSIARVGRQISTVHFVFLCGRDK</sequence>
<accession>A0A060X644</accession>